<evidence type="ECO:0000313" key="1">
    <source>
        <dbReference type="EMBL" id="KAK6793882.1"/>
    </source>
</evidence>
<reference evidence="1 2" key="1">
    <citation type="submission" date="2024-02" db="EMBL/GenBank/DDBJ databases">
        <title>de novo genome assembly of Solanum bulbocastanum strain 11H21.</title>
        <authorList>
            <person name="Hosaka A.J."/>
        </authorList>
    </citation>
    <scope>NUCLEOTIDE SEQUENCE [LARGE SCALE GENOMIC DNA]</scope>
    <source>
        <tissue evidence="1">Young leaves</tissue>
    </source>
</reference>
<protein>
    <submittedName>
        <fullName evidence="1">Uncharacterized protein</fullName>
    </submittedName>
</protein>
<dbReference type="AlphaFoldDB" id="A0AAN8U0L4"/>
<keyword evidence="2" id="KW-1185">Reference proteome</keyword>
<evidence type="ECO:0000313" key="2">
    <source>
        <dbReference type="Proteomes" id="UP001371456"/>
    </source>
</evidence>
<proteinExistence type="predicted"/>
<gene>
    <name evidence="1" type="ORF">RDI58_007335</name>
</gene>
<sequence>MDSYNKKFNQARQRIKVIQVDMSQDLFNQGLFDQEKTILMETQKWSLVEKKVLRQKSRACWIDSDNSN</sequence>
<dbReference type="Proteomes" id="UP001371456">
    <property type="component" value="Unassembled WGS sequence"/>
</dbReference>
<name>A0AAN8U0L4_SOLBU</name>
<accession>A0AAN8U0L4</accession>
<organism evidence="1 2">
    <name type="scientific">Solanum bulbocastanum</name>
    <name type="common">Wild potato</name>
    <dbReference type="NCBI Taxonomy" id="147425"/>
    <lineage>
        <taxon>Eukaryota</taxon>
        <taxon>Viridiplantae</taxon>
        <taxon>Streptophyta</taxon>
        <taxon>Embryophyta</taxon>
        <taxon>Tracheophyta</taxon>
        <taxon>Spermatophyta</taxon>
        <taxon>Magnoliopsida</taxon>
        <taxon>eudicotyledons</taxon>
        <taxon>Gunneridae</taxon>
        <taxon>Pentapetalae</taxon>
        <taxon>asterids</taxon>
        <taxon>lamiids</taxon>
        <taxon>Solanales</taxon>
        <taxon>Solanaceae</taxon>
        <taxon>Solanoideae</taxon>
        <taxon>Solaneae</taxon>
        <taxon>Solanum</taxon>
    </lineage>
</organism>
<comment type="caution">
    <text evidence="1">The sequence shown here is derived from an EMBL/GenBank/DDBJ whole genome shotgun (WGS) entry which is preliminary data.</text>
</comment>
<dbReference type="EMBL" id="JBANQN010000003">
    <property type="protein sequence ID" value="KAK6793882.1"/>
    <property type="molecule type" value="Genomic_DNA"/>
</dbReference>